<evidence type="ECO:0008006" key="3">
    <source>
        <dbReference type="Google" id="ProtNLM"/>
    </source>
</evidence>
<proteinExistence type="predicted"/>
<organism evidence="1 2">
    <name type="scientific">Marinobacter metalliresistant</name>
    <dbReference type="NCBI Taxonomy" id="2961995"/>
    <lineage>
        <taxon>Bacteria</taxon>
        <taxon>Pseudomonadati</taxon>
        <taxon>Pseudomonadota</taxon>
        <taxon>Gammaproteobacteria</taxon>
        <taxon>Pseudomonadales</taxon>
        <taxon>Marinobacteraceae</taxon>
        <taxon>Marinobacter</taxon>
    </lineage>
</organism>
<keyword evidence="2" id="KW-1185">Reference proteome</keyword>
<dbReference type="Proteomes" id="UP001475781">
    <property type="component" value="Chromosome"/>
</dbReference>
<dbReference type="PANTHER" id="PTHR30595:SF6">
    <property type="entry name" value="SCHLAFEN ALBA-2 DOMAIN-CONTAINING PROTEIN"/>
    <property type="match status" value="1"/>
</dbReference>
<gene>
    <name evidence="1" type="ORF">NLK58_16005</name>
</gene>
<name>A0ABZ2W050_9GAMM</name>
<dbReference type="Gene3D" id="3.30.565.60">
    <property type="match status" value="1"/>
</dbReference>
<reference evidence="1 2" key="1">
    <citation type="submission" date="2022-07" db="EMBL/GenBank/DDBJ databases">
        <title>A copper resistant bacterium isolated from sediment samples of deep sea hydrothermal areas.</title>
        <authorList>
            <person name="Zeng X."/>
        </authorList>
    </citation>
    <scope>NUCLEOTIDE SEQUENCE [LARGE SCALE GENOMIC DNA]</scope>
    <source>
        <strain evidence="2">CuT 6</strain>
    </source>
</reference>
<sequence length="120" mass="13656">MRETSVSDYPDVAIREILLNAIMHRDYQSNTPVKLYWFSDRIEIHSPGGLYGEVTPETLEKRSSYRNPVLAEAMRALGYVNRYGYGIQRAKAAMEKSGNPPIKFELDDRTFLATLPGRAT</sequence>
<dbReference type="PANTHER" id="PTHR30595">
    <property type="entry name" value="GLPR-RELATED TRANSCRIPTIONAL REPRESSOR"/>
    <property type="match status" value="1"/>
</dbReference>
<evidence type="ECO:0000313" key="2">
    <source>
        <dbReference type="Proteomes" id="UP001475781"/>
    </source>
</evidence>
<protein>
    <recommendedName>
        <fullName evidence="3">ATP-dependent DNA helicase RecG C-terminal domain-containing protein</fullName>
    </recommendedName>
</protein>
<dbReference type="Pfam" id="PF13749">
    <property type="entry name" value="HATPase_c_4"/>
    <property type="match status" value="1"/>
</dbReference>
<dbReference type="InterPro" id="IPR038475">
    <property type="entry name" value="RecG_C_sf"/>
</dbReference>
<accession>A0ABZ2W050</accession>
<dbReference type="EMBL" id="CP101118">
    <property type="protein sequence ID" value="WZF87824.1"/>
    <property type="molecule type" value="Genomic_DNA"/>
</dbReference>
<dbReference type="RefSeq" id="WP_341581291.1">
    <property type="nucleotide sequence ID" value="NZ_CP101118.1"/>
</dbReference>
<evidence type="ECO:0000313" key="1">
    <source>
        <dbReference type="EMBL" id="WZF87824.1"/>
    </source>
</evidence>